<keyword evidence="3 9" id="KW-0732">Signal</keyword>
<dbReference type="CDD" id="cd03019">
    <property type="entry name" value="DsbA_DsbA"/>
    <property type="match status" value="1"/>
</dbReference>
<evidence type="ECO:0000256" key="5">
    <source>
        <dbReference type="ARBA" id="ARBA00023157"/>
    </source>
</evidence>
<dbReference type="PROSITE" id="PS51352">
    <property type="entry name" value="THIOREDOXIN_2"/>
    <property type="match status" value="1"/>
</dbReference>
<dbReference type="InterPro" id="IPR017937">
    <property type="entry name" value="Thioredoxin_CS"/>
</dbReference>
<dbReference type="Pfam" id="PF01323">
    <property type="entry name" value="DSBA"/>
    <property type="match status" value="1"/>
</dbReference>
<feature type="chain" id="PRO_5003169949" description="Thiol:disulfide interchange protein" evidence="9">
    <location>
        <begin position="20"/>
        <end position="207"/>
    </location>
</feature>
<dbReference type="NCBIfam" id="NF008198">
    <property type="entry name" value="PRK10954.1"/>
    <property type="match status" value="1"/>
</dbReference>
<dbReference type="PANTHER" id="PTHR35891">
    <property type="entry name" value="THIOL:DISULFIDE INTERCHANGE PROTEIN DSBA"/>
    <property type="match status" value="1"/>
</dbReference>
<feature type="disulfide bond" description="Redox-active" evidence="8">
    <location>
        <begin position="49"/>
        <end position="52"/>
    </location>
</feature>
<evidence type="ECO:0000256" key="4">
    <source>
        <dbReference type="ARBA" id="ARBA00022764"/>
    </source>
</evidence>
<accession>E3G6E6</accession>
<feature type="signal peptide" evidence="9">
    <location>
        <begin position="1"/>
        <end position="19"/>
    </location>
</feature>
<feature type="domain" description="Thioredoxin" evidence="10">
    <location>
        <begin position="6"/>
        <end position="149"/>
    </location>
</feature>
<dbReference type="GO" id="GO:0015036">
    <property type="term" value="F:disulfide oxidoreductase activity"/>
    <property type="evidence" value="ECO:0007669"/>
    <property type="project" value="UniProtKB-ARBA"/>
</dbReference>
<dbReference type="RefSeq" id="WP_013365021.1">
    <property type="nucleotide sequence ID" value="NC_014618.1"/>
</dbReference>
<dbReference type="PANTHER" id="PTHR35891:SF2">
    <property type="entry name" value="THIOL:DISULFIDE INTERCHANGE PROTEIN DSBA"/>
    <property type="match status" value="1"/>
</dbReference>
<reference evidence="11 12" key="2">
    <citation type="journal article" date="2011" name="Stand. Genomic Sci.">
        <title>Complete genome sequence of 'Enterobacter lignolyticus' SCF1.</title>
        <authorList>
            <person name="Deangelis K.M."/>
            <person name="D'Haeseleer P."/>
            <person name="Chivian D."/>
            <person name="Fortney J.L."/>
            <person name="Khudyakov J."/>
            <person name="Simmons B."/>
            <person name="Woo H."/>
            <person name="Arkin A.P."/>
            <person name="Davenport K.W."/>
            <person name="Goodwin L."/>
            <person name="Chen A."/>
            <person name="Ivanova N."/>
            <person name="Kyrpides N.C."/>
            <person name="Mavromatis K."/>
            <person name="Woyke T."/>
            <person name="Hazen T.C."/>
        </authorList>
    </citation>
    <scope>NUCLEOTIDE SEQUENCE [LARGE SCALE GENOMIC DNA]</scope>
    <source>
        <strain evidence="11 12">SCF1</strain>
    </source>
</reference>
<evidence type="ECO:0000256" key="1">
    <source>
        <dbReference type="ARBA" id="ARBA00004418"/>
    </source>
</evidence>
<dbReference type="InterPro" id="IPR001853">
    <property type="entry name" value="DSBA-like_thioredoxin_dom"/>
</dbReference>
<evidence type="ECO:0000256" key="6">
    <source>
        <dbReference type="ARBA" id="ARBA00023284"/>
    </source>
</evidence>
<dbReference type="eggNOG" id="COG1651">
    <property type="taxonomic scope" value="Bacteria"/>
</dbReference>
<evidence type="ECO:0000259" key="10">
    <source>
        <dbReference type="PROSITE" id="PS51352"/>
    </source>
</evidence>
<evidence type="ECO:0000256" key="2">
    <source>
        <dbReference type="ARBA" id="ARBA00005791"/>
    </source>
</evidence>
<dbReference type="InterPro" id="IPR036249">
    <property type="entry name" value="Thioredoxin-like_sf"/>
</dbReference>
<dbReference type="PIRSF" id="PIRSF001488">
    <property type="entry name" value="Tdi_protein"/>
    <property type="match status" value="1"/>
</dbReference>
<dbReference type="Proteomes" id="UP000006872">
    <property type="component" value="Chromosome"/>
</dbReference>
<evidence type="ECO:0000256" key="7">
    <source>
        <dbReference type="PIRNR" id="PIRNR001488"/>
    </source>
</evidence>
<dbReference type="EMBL" id="CP002272">
    <property type="protein sequence ID" value="ADO47269.1"/>
    <property type="molecule type" value="Genomic_DNA"/>
</dbReference>
<keyword evidence="12" id="KW-1185">Reference proteome</keyword>
<evidence type="ECO:0000256" key="3">
    <source>
        <dbReference type="ARBA" id="ARBA00022729"/>
    </source>
</evidence>
<organism evidence="11 12">
    <name type="scientific">Enterobacter lignolyticus (strain SCF1)</name>
    <dbReference type="NCBI Taxonomy" id="701347"/>
    <lineage>
        <taxon>Bacteria</taxon>
        <taxon>Pseudomonadati</taxon>
        <taxon>Pseudomonadota</taxon>
        <taxon>Gammaproteobacteria</taxon>
        <taxon>Enterobacterales</taxon>
        <taxon>Enterobacteriaceae</taxon>
        <taxon>Pluralibacter</taxon>
    </lineage>
</organism>
<dbReference type="STRING" id="701347.Entcl_0997"/>
<comment type="similarity">
    <text evidence="2">Belongs to the thioredoxin family. DsbA subfamily.</text>
</comment>
<keyword evidence="4 7" id="KW-0574">Periplasm</keyword>
<keyword evidence="6" id="KW-0676">Redox-active center</keyword>
<keyword evidence="5 7" id="KW-1015">Disulfide bond</keyword>
<reference evidence="12" key="1">
    <citation type="submission" date="2010-10" db="EMBL/GenBank/DDBJ databases">
        <title>Complete sequence of Enterobacter cloacae SCF1.</title>
        <authorList>
            <consortium name="US DOE Joint Genome Institute"/>
            <person name="Lucas S."/>
            <person name="Copeland A."/>
            <person name="Lapidus A."/>
            <person name="Cheng J.-F."/>
            <person name="Bruce D."/>
            <person name="Goodwin L."/>
            <person name="Pitluck S."/>
            <person name="Davenport K."/>
            <person name="Detter J.C."/>
            <person name="Han C."/>
            <person name="Tapia R."/>
            <person name="Land M."/>
            <person name="Hauser L."/>
            <person name="Chang Y.-J."/>
            <person name="Jeffries C."/>
            <person name="Kyrpides N."/>
            <person name="Ivanova N."/>
            <person name="Mikhailova N."/>
            <person name="DeAngelis K."/>
            <person name="Arkin A.P."/>
            <person name="Chivian D."/>
            <person name="Edwards B."/>
            <person name="Woo H."/>
            <person name="Hazen T.C."/>
            <person name="Woyke T."/>
        </authorList>
    </citation>
    <scope>NUCLEOTIDE SEQUENCE [LARGE SCALE GENOMIC DNA]</scope>
    <source>
        <strain evidence="12">SCF1</strain>
    </source>
</reference>
<evidence type="ECO:0000256" key="8">
    <source>
        <dbReference type="PIRSR" id="PIRSR001488-1"/>
    </source>
</evidence>
<evidence type="ECO:0000313" key="11">
    <source>
        <dbReference type="EMBL" id="ADO47269.1"/>
    </source>
</evidence>
<dbReference type="SUPFAM" id="SSF52833">
    <property type="entry name" value="Thioredoxin-like"/>
    <property type="match status" value="1"/>
</dbReference>
<dbReference type="HOGENOM" id="CLU_088255_3_0_6"/>
<dbReference type="Gene3D" id="3.40.30.10">
    <property type="entry name" value="Glutaredoxin"/>
    <property type="match status" value="1"/>
</dbReference>
<gene>
    <name evidence="11" type="ordered locus">Entcl_0997</name>
</gene>
<protein>
    <recommendedName>
        <fullName evidence="7">Thiol:disulfide interchange protein</fullName>
    </recommendedName>
</protein>
<proteinExistence type="inferred from homology"/>
<dbReference type="KEGG" id="esc:Entcl_0997"/>
<evidence type="ECO:0000256" key="9">
    <source>
        <dbReference type="SAM" id="SignalP"/>
    </source>
</evidence>
<dbReference type="AlphaFoldDB" id="E3G6E6"/>
<dbReference type="GO" id="GO:0042597">
    <property type="term" value="C:periplasmic space"/>
    <property type="evidence" value="ECO:0007669"/>
    <property type="project" value="UniProtKB-SubCell"/>
</dbReference>
<dbReference type="InterPro" id="IPR013766">
    <property type="entry name" value="Thioredoxin_domain"/>
</dbReference>
<dbReference type="PROSITE" id="PS00194">
    <property type="entry name" value="THIOREDOXIN_1"/>
    <property type="match status" value="1"/>
</dbReference>
<name>E3G6E6_ENTLS</name>
<dbReference type="InterPro" id="IPR023205">
    <property type="entry name" value="DsbA/DsbL"/>
</dbReference>
<comment type="subcellular location">
    <subcellularLocation>
        <location evidence="1 7">Periplasm</location>
    </subcellularLocation>
</comment>
<dbReference type="InterPro" id="IPR050824">
    <property type="entry name" value="Thiol_disulfide_DsbA"/>
</dbReference>
<evidence type="ECO:0000313" key="12">
    <source>
        <dbReference type="Proteomes" id="UP000006872"/>
    </source>
</evidence>
<sequence>MKKYLLPFVALLLSFGAQAASYSDGKEFVSLKKTVQDAPPVLEFFSFYCPSCYQYDEVMKVADSVKKKLPSGVTLTQYHASFMGPLGEDLTHAWSVAKLLQVEDKVKPLMFEAVQKNRSVNTVDDIRAVFEKAGVNASDFDAAWNSFAVKSLTAKQNAMAQAVELSGVPAMFVKGQYQVNPKGLNTQDVSAFVTHFAETVDYLLTTR</sequence>